<feature type="domain" description="Integrase zinc-binding" evidence="1">
    <location>
        <begin position="114"/>
        <end position="162"/>
    </location>
</feature>
<evidence type="ECO:0000313" key="3">
    <source>
        <dbReference type="Proteomes" id="UP000774617"/>
    </source>
</evidence>
<comment type="caution">
    <text evidence="2">The sequence shown here is derived from an EMBL/GenBank/DDBJ whole genome shotgun (WGS) entry which is preliminary data.</text>
</comment>
<dbReference type="Pfam" id="PF17921">
    <property type="entry name" value="Integrase_H2C2"/>
    <property type="match status" value="1"/>
</dbReference>
<dbReference type="InterPro" id="IPR041588">
    <property type="entry name" value="Integrase_H2C2"/>
</dbReference>
<name>A0ABQ8G4F1_9PEZI</name>
<evidence type="ECO:0000259" key="1">
    <source>
        <dbReference type="Pfam" id="PF17921"/>
    </source>
</evidence>
<organism evidence="2 3">
    <name type="scientific">Macrophomina phaseolina</name>
    <dbReference type="NCBI Taxonomy" id="35725"/>
    <lineage>
        <taxon>Eukaryota</taxon>
        <taxon>Fungi</taxon>
        <taxon>Dikarya</taxon>
        <taxon>Ascomycota</taxon>
        <taxon>Pezizomycotina</taxon>
        <taxon>Dothideomycetes</taxon>
        <taxon>Dothideomycetes incertae sedis</taxon>
        <taxon>Botryosphaeriales</taxon>
        <taxon>Botryosphaeriaceae</taxon>
        <taxon>Macrophomina</taxon>
    </lineage>
</organism>
<reference evidence="2 3" key="1">
    <citation type="journal article" date="2021" name="Nat. Commun.">
        <title>Genetic determinants of endophytism in the Arabidopsis root mycobiome.</title>
        <authorList>
            <person name="Mesny F."/>
            <person name="Miyauchi S."/>
            <person name="Thiergart T."/>
            <person name="Pickel B."/>
            <person name="Atanasova L."/>
            <person name="Karlsson M."/>
            <person name="Huettel B."/>
            <person name="Barry K.W."/>
            <person name="Haridas S."/>
            <person name="Chen C."/>
            <person name="Bauer D."/>
            <person name="Andreopoulos W."/>
            <person name="Pangilinan J."/>
            <person name="LaButti K."/>
            <person name="Riley R."/>
            <person name="Lipzen A."/>
            <person name="Clum A."/>
            <person name="Drula E."/>
            <person name="Henrissat B."/>
            <person name="Kohler A."/>
            <person name="Grigoriev I.V."/>
            <person name="Martin F.M."/>
            <person name="Hacquard S."/>
        </authorList>
    </citation>
    <scope>NUCLEOTIDE SEQUENCE [LARGE SCALE GENOMIC DNA]</scope>
    <source>
        <strain evidence="2 3">MPI-SDFR-AT-0080</strain>
    </source>
</reference>
<dbReference type="Proteomes" id="UP000774617">
    <property type="component" value="Unassembled WGS sequence"/>
</dbReference>
<dbReference type="EMBL" id="JAGTJR010000026">
    <property type="protein sequence ID" value="KAH7042177.1"/>
    <property type="molecule type" value="Genomic_DNA"/>
</dbReference>
<protein>
    <recommendedName>
        <fullName evidence="1">Integrase zinc-binding domain-containing protein</fullName>
    </recommendedName>
</protein>
<gene>
    <name evidence="2" type="ORF">B0J12DRAFT_730820</name>
</gene>
<proteinExistence type="predicted"/>
<sequence length="168" mass="20069">MASNVRQARNRRQFNATRAVIPFPPSVRTEWNIWHAAQIEAQNDRRVRFSRRLYAEYVQWLEEPGRRPANETEKAVKRHVLQSYVLINGALNKRSLNARTEYEFRKVLLPDDVFDVIKEAHLRTGHAGIQSTYRTVHETYWGATRVDVTWLLERCHVCTRRERRRTKR</sequence>
<keyword evidence="3" id="KW-1185">Reference proteome</keyword>
<dbReference type="Gene3D" id="1.10.340.70">
    <property type="match status" value="1"/>
</dbReference>
<evidence type="ECO:0000313" key="2">
    <source>
        <dbReference type="EMBL" id="KAH7042177.1"/>
    </source>
</evidence>
<accession>A0ABQ8G4F1</accession>